<evidence type="ECO:0000313" key="6">
    <source>
        <dbReference type="EMBL" id="NWW77138.1"/>
    </source>
</evidence>
<evidence type="ECO:0000256" key="4">
    <source>
        <dbReference type="ARBA" id="ARBA00022990"/>
    </source>
</evidence>
<dbReference type="GO" id="GO:0005200">
    <property type="term" value="F:structural constituent of cytoskeleton"/>
    <property type="evidence" value="ECO:0007669"/>
    <property type="project" value="InterPro"/>
</dbReference>
<organism evidence="6 7">
    <name type="scientific">Climacteris rufus</name>
    <name type="common">rufous treecreeper</name>
    <dbReference type="NCBI Taxonomy" id="47695"/>
    <lineage>
        <taxon>Eukaryota</taxon>
        <taxon>Metazoa</taxon>
        <taxon>Chordata</taxon>
        <taxon>Craniata</taxon>
        <taxon>Vertebrata</taxon>
        <taxon>Euteleostomi</taxon>
        <taxon>Archelosauria</taxon>
        <taxon>Archosauria</taxon>
        <taxon>Dinosauria</taxon>
        <taxon>Saurischia</taxon>
        <taxon>Theropoda</taxon>
        <taxon>Coelurosauria</taxon>
        <taxon>Aves</taxon>
        <taxon>Neognathae</taxon>
        <taxon>Neoaves</taxon>
        <taxon>Telluraves</taxon>
        <taxon>Australaves</taxon>
        <taxon>Passeriformes</taxon>
        <taxon>Climacteridae</taxon>
        <taxon>Climacteris</taxon>
    </lineage>
</organism>
<comment type="subunit">
    <text evidence="2 5">The avian keratins (F-ker, S-ker, C-ker and B-ker) are a complex mixture of very similar polypeptides.</text>
</comment>
<dbReference type="Pfam" id="PF02422">
    <property type="entry name" value="Keratin"/>
    <property type="match status" value="1"/>
</dbReference>
<dbReference type="AlphaFoldDB" id="A0A7K6QU79"/>
<evidence type="ECO:0000256" key="3">
    <source>
        <dbReference type="ARBA" id="ARBA00022744"/>
    </source>
</evidence>
<dbReference type="PANTHER" id="PTHR31203">
    <property type="entry name" value="BETA-KERATIN-RELATED PROTEIN-RELATED"/>
    <property type="match status" value="1"/>
</dbReference>
<keyword evidence="7" id="KW-1185">Reference proteome</keyword>
<feature type="non-terminal residue" evidence="6">
    <location>
        <position position="1"/>
    </location>
</feature>
<gene>
    <name evidence="6" type="primary">Krsc_3</name>
    <name evidence="6" type="ORF">CLIRUF_R00032</name>
</gene>
<comment type="caution">
    <text evidence="6">The sequence shown here is derived from an EMBL/GenBank/DDBJ whole genome shotgun (WGS) entry which is preliminary data.</text>
</comment>
<evidence type="ECO:0000256" key="1">
    <source>
        <dbReference type="ARBA" id="ARBA00008702"/>
    </source>
</evidence>
<protein>
    <recommendedName>
        <fullName evidence="5">Keratin</fullName>
    </recommendedName>
</protein>
<feature type="non-terminal residue" evidence="6">
    <location>
        <position position="102"/>
    </location>
</feature>
<evidence type="ECO:0000256" key="5">
    <source>
        <dbReference type="RuleBase" id="RU364002"/>
    </source>
</evidence>
<dbReference type="OrthoDB" id="9380305at2759"/>
<proteinExistence type="inferred from homology"/>
<accession>A0A7K6QU79</accession>
<dbReference type="EMBL" id="VZRZ01005075">
    <property type="protein sequence ID" value="NWW77138.1"/>
    <property type="molecule type" value="Genomic_DNA"/>
</dbReference>
<dbReference type="Proteomes" id="UP000580879">
    <property type="component" value="Unassembled WGS sequence"/>
</dbReference>
<comment type="similarity">
    <text evidence="1 5">Belongs to the avian keratin family.</text>
</comment>
<keyword evidence="4" id="KW-0007">Acetylation</keyword>
<reference evidence="6 7" key="1">
    <citation type="submission" date="2019-09" db="EMBL/GenBank/DDBJ databases">
        <title>Bird 10,000 Genomes (B10K) Project - Family phase.</title>
        <authorList>
            <person name="Zhang G."/>
        </authorList>
    </citation>
    <scope>NUCLEOTIDE SEQUENCE [LARGE SCALE GENOMIC DNA]</scope>
    <source>
        <strain evidence="6">B10K-DU-029-53</strain>
    </source>
</reference>
<keyword evidence="3 5" id="KW-0416">Keratin</keyword>
<sequence>RCLPSCEGMCPEPCAYTRGLGPSVASCRDSMAIVYGPPLYINFPGPKIYSCPQESIVGSSLPQPSAALSSSSSYGGMSGMGGSYGSGGSGMGGSYGSGGSYG</sequence>
<dbReference type="InterPro" id="IPR003461">
    <property type="entry name" value="Keratin"/>
</dbReference>
<evidence type="ECO:0000256" key="2">
    <source>
        <dbReference type="ARBA" id="ARBA00011806"/>
    </source>
</evidence>
<dbReference type="PANTHER" id="PTHR31203:SF1">
    <property type="entry name" value="BETA-KERATIN-RELATED PROTEIN-RELATED"/>
    <property type="match status" value="1"/>
</dbReference>
<name>A0A7K6QU79_9PASS</name>
<evidence type="ECO:0000313" key="7">
    <source>
        <dbReference type="Proteomes" id="UP000580879"/>
    </source>
</evidence>
<dbReference type="GO" id="GO:0005882">
    <property type="term" value="C:intermediate filament"/>
    <property type="evidence" value="ECO:0007669"/>
    <property type="project" value="UniProtKB-KW"/>
</dbReference>